<dbReference type="PRINTS" id="PR00364">
    <property type="entry name" value="DISEASERSIST"/>
</dbReference>
<dbReference type="InterPro" id="IPR035897">
    <property type="entry name" value="Toll_tir_struct_dom_sf"/>
</dbReference>
<evidence type="ECO:0000256" key="4">
    <source>
        <dbReference type="ARBA" id="ARBA00022801"/>
    </source>
</evidence>
<evidence type="ECO:0000313" key="10">
    <source>
        <dbReference type="Proteomes" id="UP000078284"/>
    </source>
</evidence>
<evidence type="ECO:0000256" key="1">
    <source>
        <dbReference type="ARBA" id="ARBA00011982"/>
    </source>
</evidence>
<reference evidence="10" key="1">
    <citation type="journal article" date="2016" name="Proc. Natl. Acad. Sci. U.S.A.">
        <title>Chromosome-level assembly of Arabidopsis thaliana Ler reveals the extent of translocation and inversion polymorphisms.</title>
        <authorList>
            <person name="Zapata L."/>
            <person name="Ding J."/>
            <person name="Willing E.M."/>
            <person name="Hartwig B."/>
            <person name="Bezdan D."/>
            <person name="Jiao W.B."/>
            <person name="Patel V."/>
            <person name="Velikkakam James G."/>
            <person name="Koornneef M."/>
            <person name="Ossowski S."/>
            <person name="Schneeberger K."/>
        </authorList>
    </citation>
    <scope>NUCLEOTIDE SEQUENCE [LARGE SCALE GENOMIC DNA]</scope>
    <source>
        <strain evidence="10">cv. Landsberg erecta</strain>
    </source>
</reference>
<dbReference type="SUPFAM" id="SSF52200">
    <property type="entry name" value="Toll/Interleukin receptor TIR domain"/>
    <property type="match status" value="1"/>
</dbReference>
<dbReference type="InterPro" id="IPR011713">
    <property type="entry name" value="Leu-rich_rpt_3"/>
</dbReference>
<evidence type="ECO:0000256" key="2">
    <source>
        <dbReference type="ARBA" id="ARBA00022614"/>
    </source>
</evidence>
<protein>
    <recommendedName>
        <fullName evidence="1">ADP-ribosyl cyclase/cyclic ADP-ribose hydrolase</fullName>
        <ecNumber evidence="1">3.2.2.6</ecNumber>
    </recommendedName>
</protein>
<dbReference type="FunFam" id="3.40.50.10140:FF:000007">
    <property type="entry name" value="Disease resistance protein (TIR-NBS-LRR class)"/>
    <property type="match status" value="1"/>
</dbReference>
<dbReference type="PANTHER" id="PTHR11017">
    <property type="entry name" value="LEUCINE-RICH REPEAT-CONTAINING PROTEIN"/>
    <property type="match status" value="1"/>
</dbReference>
<dbReference type="EMBL" id="LUHQ01000005">
    <property type="protein sequence ID" value="OAO93852.1"/>
    <property type="molecule type" value="Genomic_DNA"/>
</dbReference>
<evidence type="ECO:0000256" key="7">
    <source>
        <dbReference type="ARBA" id="ARBA00047304"/>
    </source>
</evidence>
<dbReference type="InterPro" id="IPR032675">
    <property type="entry name" value="LRR_dom_sf"/>
</dbReference>
<evidence type="ECO:0000259" key="8">
    <source>
        <dbReference type="PROSITE" id="PS50104"/>
    </source>
</evidence>
<dbReference type="PANTHER" id="PTHR11017:SF569">
    <property type="entry name" value="DISEASE RESISTANCE PROTEIN"/>
    <property type="match status" value="1"/>
</dbReference>
<comment type="catalytic activity">
    <reaction evidence="7">
        <text>NAD(+) + H2O = ADP-D-ribose + nicotinamide + H(+)</text>
        <dbReference type="Rhea" id="RHEA:16301"/>
        <dbReference type="ChEBI" id="CHEBI:15377"/>
        <dbReference type="ChEBI" id="CHEBI:15378"/>
        <dbReference type="ChEBI" id="CHEBI:17154"/>
        <dbReference type="ChEBI" id="CHEBI:57540"/>
        <dbReference type="ChEBI" id="CHEBI:57967"/>
        <dbReference type="EC" id="3.2.2.6"/>
    </reaction>
    <physiologicalReaction direction="left-to-right" evidence="7">
        <dbReference type="Rhea" id="RHEA:16302"/>
    </physiologicalReaction>
</comment>
<dbReference type="ExpressionAtlas" id="A0A178ULC9">
    <property type="expression patterns" value="baseline and differential"/>
</dbReference>
<gene>
    <name evidence="9" type="ordered locus">AXX17_At5g33840</name>
</gene>
<dbReference type="AlphaFoldDB" id="A0A178ULC9"/>
<dbReference type="FunFam" id="1.10.8.430:FF:000002">
    <property type="entry name" value="Disease resistance protein (TIR-NBS-LRR class)"/>
    <property type="match status" value="1"/>
</dbReference>
<evidence type="ECO:0000256" key="6">
    <source>
        <dbReference type="ARBA" id="ARBA00023027"/>
    </source>
</evidence>
<dbReference type="InterPro" id="IPR042197">
    <property type="entry name" value="Apaf_helical"/>
</dbReference>
<dbReference type="FunFam" id="3.80.10.10:FF:000386">
    <property type="entry name" value="Disease resistance protein RPS4"/>
    <property type="match status" value="1"/>
</dbReference>
<evidence type="ECO:0000313" key="9">
    <source>
        <dbReference type="EMBL" id="OAO93852.1"/>
    </source>
</evidence>
<dbReference type="InterPro" id="IPR036390">
    <property type="entry name" value="WH_DNA-bd_sf"/>
</dbReference>
<dbReference type="InterPro" id="IPR002182">
    <property type="entry name" value="NB-ARC"/>
</dbReference>
<organism evidence="9 10">
    <name type="scientific">Arabidopsis thaliana</name>
    <name type="common">Mouse-ear cress</name>
    <dbReference type="NCBI Taxonomy" id="3702"/>
    <lineage>
        <taxon>Eukaryota</taxon>
        <taxon>Viridiplantae</taxon>
        <taxon>Streptophyta</taxon>
        <taxon>Embryophyta</taxon>
        <taxon>Tracheophyta</taxon>
        <taxon>Spermatophyta</taxon>
        <taxon>Magnoliopsida</taxon>
        <taxon>eudicotyledons</taxon>
        <taxon>Gunneridae</taxon>
        <taxon>Pentapetalae</taxon>
        <taxon>rosids</taxon>
        <taxon>malvids</taxon>
        <taxon>Brassicales</taxon>
        <taxon>Brassicaceae</taxon>
        <taxon>Camelineae</taxon>
        <taxon>Arabidopsis</taxon>
    </lineage>
</organism>
<dbReference type="GO" id="GO:0006952">
    <property type="term" value="P:defense response"/>
    <property type="evidence" value="ECO:0007669"/>
    <property type="project" value="UniProtKB-KW"/>
</dbReference>
<accession>A0A178ULC9</accession>
<keyword evidence="3" id="KW-0677">Repeat</keyword>
<dbReference type="EC" id="3.2.2.6" evidence="1"/>
<dbReference type="Gene3D" id="3.40.50.300">
    <property type="entry name" value="P-loop containing nucleotide triphosphate hydrolases"/>
    <property type="match status" value="1"/>
</dbReference>
<feature type="domain" description="TIR" evidence="8">
    <location>
        <begin position="10"/>
        <end position="174"/>
    </location>
</feature>
<dbReference type="SUPFAM" id="SSF52058">
    <property type="entry name" value="L domain-like"/>
    <property type="match status" value="1"/>
</dbReference>
<dbReference type="SMART" id="SM00255">
    <property type="entry name" value="TIR"/>
    <property type="match status" value="1"/>
</dbReference>
<dbReference type="InterPro" id="IPR027417">
    <property type="entry name" value="P-loop_NTPase"/>
</dbReference>
<dbReference type="FunFam" id="3.40.50.300:FF:001002">
    <property type="entry name" value="Disease resistance protein (TIR-NBS-LRR class)"/>
    <property type="match status" value="1"/>
</dbReference>
<comment type="caution">
    <text evidence="9">The sequence shown here is derived from an EMBL/GenBank/DDBJ whole genome shotgun (WGS) entry which is preliminary data.</text>
</comment>
<evidence type="ECO:0000256" key="3">
    <source>
        <dbReference type="ARBA" id="ARBA00022737"/>
    </source>
</evidence>
<dbReference type="Pfam" id="PF00931">
    <property type="entry name" value="NB-ARC"/>
    <property type="match status" value="1"/>
</dbReference>
<dbReference type="Gene3D" id="1.10.8.430">
    <property type="entry name" value="Helical domain of apoptotic protease-activating factors"/>
    <property type="match status" value="1"/>
</dbReference>
<dbReference type="SUPFAM" id="SSF52540">
    <property type="entry name" value="P-loop containing nucleoside triphosphate hydrolases"/>
    <property type="match status" value="1"/>
</dbReference>
<dbReference type="GO" id="GO:0043531">
    <property type="term" value="F:ADP binding"/>
    <property type="evidence" value="ECO:0007669"/>
    <property type="project" value="InterPro"/>
</dbReference>
<dbReference type="InterPro" id="IPR058192">
    <property type="entry name" value="WHD_ROQ1-like"/>
</dbReference>
<dbReference type="PROSITE" id="PS50104">
    <property type="entry name" value="TIR"/>
    <property type="match status" value="1"/>
</dbReference>
<keyword evidence="4" id="KW-0378">Hydrolase</keyword>
<dbReference type="SUPFAM" id="SSF46785">
    <property type="entry name" value="Winged helix' DNA-binding domain"/>
    <property type="match status" value="1"/>
</dbReference>
<dbReference type="Pfam" id="PF07725">
    <property type="entry name" value="LRR_3"/>
    <property type="match status" value="1"/>
</dbReference>
<keyword evidence="5" id="KW-0611">Plant defense</keyword>
<dbReference type="Gene3D" id="3.80.10.10">
    <property type="entry name" value="Ribonuclease Inhibitor"/>
    <property type="match status" value="1"/>
</dbReference>
<dbReference type="GO" id="GO:0061809">
    <property type="term" value="F:NAD+ nucleosidase activity, cyclic ADP-ribose generating"/>
    <property type="evidence" value="ECO:0007669"/>
    <property type="project" value="UniProtKB-EC"/>
</dbReference>
<proteinExistence type="predicted"/>
<keyword evidence="2" id="KW-0433">Leucine-rich repeat</keyword>
<sequence length="793" mass="90003">MASSSSPRNWVYDVFPSFSGKDVRVTFMGHFLKELELKLITAFIDNDIERGQSLDPELKKAIKGSRIAVVVFSKNYASSTWCLNELVEIVQCKEKCGQTVIPVFYGLDPSHVRKQTGDFGSIFDKTCEKKPEDVISQWKEALTNVANTLGYHSVAWGKEAKLIEEIVDDILDKLLMNAPNDSKDFVGIEDHMAEISVLLQLNSEKLVRMVGIWGTSGVGKTTIARILFKRLSHFFQGSVFIDKHFISETMEIYNKGNPDDYNIKLHLQERFLSGILKKEGINVDHLGSVRDKLNHQKVLIVIDDLDEQVVLDAMVGQTDWFGFGSRIIVVTKDQHFLRAHGIDCIYEVRLPSNIQALQMFCRYAFSKDSPPHDFSEIASEVVLLAGNLPLGLQVLGSCLRGRLIGDWINMMPRLRKDLDGKIEKTLKVSYEKLDNEKDKALFRHIACFFNGEKISDIKILLRDSDLEVDYGLQNLIDKSLIFVRNGSIEMHLLLQEMGKKIVRTQSKKPGEREFLVDSKDIYNALKHNTGTENVLGIALDMGENDELHIHESAFKQMRCLLFLKFHIKQNKDVRWHLPEDFDYLPSTLRLLSWEKYPLTSMPSGFSPVNLVKLQMQESKLEKLWEGVHSLISLKDIDLQKSKSLTQIPDLSMAINLKTLDLGDCSSLMELPSSIQSLNKLEKLDMSGCSNLEALPPAINLQSLNRLDLKGCSRLRSFPDISTSFVELILDGTSIDKFPSNLRLENLQLLSMRAIKSDKLWEDVQGHNFVIGELKTLLMSRLMFMLSPSNSTLV</sequence>
<dbReference type="Gene3D" id="3.40.50.10140">
    <property type="entry name" value="Toll/interleukin-1 receptor homology (TIR) domain"/>
    <property type="match status" value="1"/>
</dbReference>
<evidence type="ECO:0000256" key="5">
    <source>
        <dbReference type="ARBA" id="ARBA00022821"/>
    </source>
</evidence>
<keyword evidence="6" id="KW-0520">NAD</keyword>
<name>A0A178ULC9_ARATH</name>
<dbReference type="InterPro" id="IPR000157">
    <property type="entry name" value="TIR_dom"/>
</dbReference>
<dbReference type="GO" id="GO:0007165">
    <property type="term" value="P:signal transduction"/>
    <property type="evidence" value="ECO:0007669"/>
    <property type="project" value="InterPro"/>
</dbReference>
<dbReference type="Pfam" id="PF01582">
    <property type="entry name" value="TIR"/>
    <property type="match status" value="1"/>
</dbReference>
<dbReference type="Proteomes" id="UP000078284">
    <property type="component" value="Chromosome 5"/>
</dbReference>
<dbReference type="Pfam" id="PF23282">
    <property type="entry name" value="WHD_ROQ1"/>
    <property type="match status" value="1"/>
</dbReference>
<dbReference type="InterPro" id="IPR044974">
    <property type="entry name" value="Disease_R_plants"/>
</dbReference>